<dbReference type="PANTHER" id="PTHR32552:SF68">
    <property type="entry name" value="FERRICHROME OUTER MEMBRANE TRANSPORTER_PHAGE RECEPTOR"/>
    <property type="match status" value="1"/>
</dbReference>
<proteinExistence type="inferred from homology"/>
<dbReference type="Pfam" id="PF00593">
    <property type="entry name" value="TonB_dep_Rec_b-barrel"/>
    <property type="match status" value="1"/>
</dbReference>
<dbReference type="InterPro" id="IPR000531">
    <property type="entry name" value="Beta-barrel_TonB"/>
</dbReference>
<sequence>MQLHSTSPQTGIKNCFTPLRKCMAAVLCATAILNANSAHAQAPVLAKAVNLKLHDVRLSDALARIGDQTGTSISYSSTQLNVAKKVNANLANVPVKDALHRVVGSALKELHVQENVITIEANEGRGALRGTLKTSDGKPAEFVNITVKGTGKGAQSDANGQFIIRNIPAGEHKVVIQLLGYEAIERDVTIEADQTVTFEPISLNEDSKALQEVVISGDINKFSKKESENVAKLPISNMENPQVYSALSKTLFTEQLITDFSNIVKNAPGVYKIQANRGINSDGATFYALRGFRTELSVVDGLPVQTNGEFDPINVEKVEVIKGPSATLFGSSVTSFGGLMNIVTKKPVEIAGGEIGYTTGSFGLQRLTADIYGPINASKNLLLRVNAAYQYQGSFQDAGFRRSLVIAPSLEYRVNERMTVLFNAGIYQGEMTSPSAVFLNRTRQFVAHTPQELGFDWEKSYTSNDLTMKTPTINVYGQLKYKLSNNWTSQTAFSSNTRKSDGFYQYQFIRGTVADTLLERNISLQNTTNNAIDIQQNFIGDFKIGTLRNRVVVGLDYLNRTAHNNNSPYIVFDNVSGIHNDPNYLKINRTSVEARLAVDNGAPTRNYNSGNVYSAYFSDVLNVTDRLLAMISLRVDRFDNKGTLNHATRTYVANTQFKQTAVSPKFGVVYQLIKDRLSVFGNYMNGFFNVAPVTQPLPDISGVFKPQQANQLEGGIKLESYQGKLNMTVSYYDIKVDKITRTDVLVREGKNYNITVQDGTQYSRGIEVEIIANPITGLNLVAGYSHNDSKLTKSTVALEGRRPANAGPADLANAWVSYALPVSKLKGLGVGIGGNYISEHLTANSAVTGIFTIPSYTVLNSTVFYNTKAWRIGLKFDNMLDKKYFAGQGVLTPQMPRNFSANLAIKF</sequence>
<dbReference type="STRING" id="659014.SAMN04487996_12436"/>
<keyword evidence="12" id="KW-0675">Receptor</keyword>
<dbReference type="InterPro" id="IPR013784">
    <property type="entry name" value="Carb-bd-like_fold"/>
</dbReference>
<reference evidence="20" key="1">
    <citation type="submission" date="2016-10" db="EMBL/GenBank/DDBJ databases">
        <authorList>
            <person name="Varghese N."/>
            <person name="Submissions S."/>
        </authorList>
    </citation>
    <scope>NUCLEOTIDE SEQUENCE [LARGE SCALE GENOMIC DNA]</scope>
    <source>
        <strain evidence="20">DSM 25329</strain>
    </source>
</reference>
<evidence type="ECO:0000313" key="20">
    <source>
        <dbReference type="Proteomes" id="UP000198748"/>
    </source>
</evidence>
<keyword evidence="7 16" id="KW-0732">Signal</keyword>
<comment type="subcellular location">
    <subcellularLocation>
        <location evidence="1 14">Cell outer membrane</location>
        <topology evidence="1 14">Multi-pass membrane protein</topology>
    </subcellularLocation>
</comment>
<evidence type="ECO:0000256" key="3">
    <source>
        <dbReference type="ARBA" id="ARBA00022448"/>
    </source>
</evidence>
<dbReference type="InterPro" id="IPR036942">
    <property type="entry name" value="Beta-barrel_TonB_sf"/>
</dbReference>
<evidence type="ECO:0000256" key="15">
    <source>
        <dbReference type="RuleBase" id="RU003357"/>
    </source>
</evidence>
<keyword evidence="3 14" id="KW-0813">Transport</keyword>
<evidence type="ECO:0000256" key="16">
    <source>
        <dbReference type="SAM" id="SignalP"/>
    </source>
</evidence>
<keyword evidence="11 14" id="KW-0472">Membrane</keyword>
<evidence type="ECO:0000256" key="6">
    <source>
        <dbReference type="ARBA" id="ARBA00022692"/>
    </source>
</evidence>
<dbReference type="EMBL" id="FNAN01000024">
    <property type="protein sequence ID" value="SDG84798.1"/>
    <property type="molecule type" value="Genomic_DNA"/>
</dbReference>
<dbReference type="SUPFAM" id="SSF56935">
    <property type="entry name" value="Porins"/>
    <property type="match status" value="1"/>
</dbReference>
<dbReference type="InterPro" id="IPR012910">
    <property type="entry name" value="Plug_dom"/>
</dbReference>
<dbReference type="SUPFAM" id="SSF49452">
    <property type="entry name" value="Starch-binding domain-like"/>
    <property type="match status" value="1"/>
</dbReference>
<evidence type="ECO:0000256" key="2">
    <source>
        <dbReference type="ARBA" id="ARBA00009810"/>
    </source>
</evidence>
<dbReference type="InterPro" id="IPR039426">
    <property type="entry name" value="TonB-dep_rcpt-like"/>
</dbReference>
<evidence type="ECO:0000259" key="17">
    <source>
        <dbReference type="Pfam" id="PF00593"/>
    </source>
</evidence>
<evidence type="ECO:0000256" key="8">
    <source>
        <dbReference type="ARBA" id="ARBA00023004"/>
    </source>
</evidence>
<evidence type="ECO:0000256" key="7">
    <source>
        <dbReference type="ARBA" id="ARBA00022729"/>
    </source>
</evidence>
<keyword evidence="8" id="KW-0408">Iron</keyword>
<name>A0A1G7XKN2_9BACT</name>
<dbReference type="Pfam" id="PF13715">
    <property type="entry name" value="CarbopepD_reg_2"/>
    <property type="match status" value="1"/>
</dbReference>
<dbReference type="InterPro" id="IPR010105">
    <property type="entry name" value="TonB_sidphr_rcpt"/>
</dbReference>
<dbReference type="GO" id="GO:0015344">
    <property type="term" value="F:siderophore uptake transmembrane transporter activity"/>
    <property type="evidence" value="ECO:0007669"/>
    <property type="project" value="TreeGrafter"/>
</dbReference>
<keyword evidence="5" id="KW-0410">Iron transport</keyword>
<keyword evidence="13 14" id="KW-0998">Cell outer membrane</keyword>
<dbReference type="NCBIfam" id="TIGR01783">
    <property type="entry name" value="TonB-siderophor"/>
    <property type="match status" value="1"/>
</dbReference>
<dbReference type="Pfam" id="PF07715">
    <property type="entry name" value="Plug"/>
    <property type="match status" value="1"/>
</dbReference>
<evidence type="ECO:0000256" key="14">
    <source>
        <dbReference type="PROSITE-ProRule" id="PRU01360"/>
    </source>
</evidence>
<feature type="domain" description="TonB-dependent receptor plug" evidence="18">
    <location>
        <begin position="237"/>
        <end position="332"/>
    </location>
</feature>
<protein>
    <submittedName>
        <fullName evidence="19">Iron complex outermembrane recepter protein</fullName>
    </submittedName>
</protein>
<keyword evidence="6 14" id="KW-0812">Transmembrane</keyword>
<dbReference type="Gene3D" id="2.60.40.1120">
    <property type="entry name" value="Carboxypeptidase-like, regulatory domain"/>
    <property type="match status" value="1"/>
</dbReference>
<dbReference type="CDD" id="cd01347">
    <property type="entry name" value="ligand_gated_channel"/>
    <property type="match status" value="1"/>
</dbReference>
<dbReference type="GO" id="GO:0030246">
    <property type="term" value="F:carbohydrate binding"/>
    <property type="evidence" value="ECO:0007669"/>
    <property type="project" value="InterPro"/>
</dbReference>
<evidence type="ECO:0000259" key="18">
    <source>
        <dbReference type="Pfam" id="PF07715"/>
    </source>
</evidence>
<keyword evidence="9" id="KW-0406">Ion transport</keyword>
<keyword evidence="10 15" id="KW-0798">TonB box</keyword>
<gene>
    <name evidence="19" type="ORF">SAMN04487996_12436</name>
</gene>
<comment type="similarity">
    <text evidence="2 14 15">Belongs to the TonB-dependent receptor family.</text>
</comment>
<evidence type="ECO:0000313" key="19">
    <source>
        <dbReference type="EMBL" id="SDG84798.1"/>
    </source>
</evidence>
<dbReference type="Proteomes" id="UP000198748">
    <property type="component" value="Unassembled WGS sequence"/>
</dbReference>
<dbReference type="PROSITE" id="PS52016">
    <property type="entry name" value="TONB_DEPENDENT_REC_3"/>
    <property type="match status" value="1"/>
</dbReference>
<keyword evidence="20" id="KW-1185">Reference proteome</keyword>
<keyword evidence="4 14" id="KW-1134">Transmembrane beta strand</keyword>
<evidence type="ECO:0000256" key="9">
    <source>
        <dbReference type="ARBA" id="ARBA00023065"/>
    </source>
</evidence>
<feature type="chain" id="PRO_5011735625" evidence="16">
    <location>
        <begin position="41"/>
        <end position="907"/>
    </location>
</feature>
<dbReference type="Gene3D" id="2.40.170.20">
    <property type="entry name" value="TonB-dependent receptor, beta-barrel domain"/>
    <property type="match status" value="1"/>
</dbReference>
<dbReference type="AlphaFoldDB" id="A0A1G7XKN2"/>
<evidence type="ECO:0000256" key="1">
    <source>
        <dbReference type="ARBA" id="ARBA00004571"/>
    </source>
</evidence>
<evidence type="ECO:0000256" key="5">
    <source>
        <dbReference type="ARBA" id="ARBA00022496"/>
    </source>
</evidence>
<feature type="signal peptide" evidence="16">
    <location>
        <begin position="1"/>
        <end position="40"/>
    </location>
</feature>
<dbReference type="Gene3D" id="2.170.130.10">
    <property type="entry name" value="TonB-dependent receptor, plug domain"/>
    <property type="match status" value="1"/>
</dbReference>
<dbReference type="GO" id="GO:0038023">
    <property type="term" value="F:signaling receptor activity"/>
    <property type="evidence" value="ECO:0007669"/>
    <property type="project" value="InterPro"/>
</dbReference>
<dbReference type="PANTHER" id="PTHR32552">
    <property type="entry name" value="FERRICHROME IRON RECEPTOR-RELATED"/>
    <property type="match status" value="1"/>
</dbReference>
<evidence type="ECO:0000256" key="12">
    <source>
        <dbReference type="ARBA" id="ARBA00023170"/>
    </source>
</evidence>
<dbReference type="RefSeq" id="WP_090156936.1">
    <property type="nucleotide sequence ID" value="NZ_FNAN01000024.1"/>
</dbReference>
<dbReference type="InterPro" id="IPR037066">
    <property type="entry name" value="Plug_dom_sf"/>
</dbReference>
<evidence type="ECO:0000256" key="10">
    <source>
        <dbReference type="ARBA" id="ARBA00023077"/>
    </source>
</evidence>
<accession>A0A1G7XKN2</accession>
<feature type="domain" description="TonB-dependent receptor-like beta-barrel" evidence="17">
    <location>
        <begin position="451"/>
        <end position="878"/>
    </location>
</feature>
<evidence type="ECO:0000256" key="13">
    <source>
        <dbReference type="ARBA" id="ARBA00023237"/>
    </source>
</evidence>
<dbReference type="OrthoDB" id="9758472at2"/>
<organism evidence="19 20">
    <name type="scientific">Dyadobacter soli</name>
    <dbReference type="NCBI Taxonomy" id="659014"/>
    <lineage>
        <taxon>Bacteria</taxon>
        <taxon>Pseudomonadati</taxon>
        <taxon>Bacteroidota</taxon>
        <taxon>Cytophagia</taxon>
        <taxon>Cytophagales</taxon>
        <taxon>Spirosomataceae</taxon>
        <taxon>Dyadobacter</taxon>
    </lineage>
</organism>
<evidence type="ECO:0000256" key="11">
    <source>
        <dbReference type="ARBA" id="ARBA00023136"/>
    </source>
</evidence>
<evidence type="ECO:0000256" key="4">
    <source>
        <dbReference type="ARBA" id="ARBA00022452"/>
    </source>
</evidence>
<dbReference type="GO" id="GO:0009279">
    <property type="term" value="C:cell outer membrane"/>
    <property type="evidence" value="ECO:0007669"/>
    <property type="project" value="UniProtKB-SubCell"/>
</dbReference>
<dbReference type="GO" id="GO:0015891">
    <property type="term" value="P:siderophore transport"/>
    <property type="evidence" value="ECO:0007669"/>
    <property type="project" value="InterPro"/>
</dbReference>